<keyword evidence="2" id="KW-1185">Reference proteome</keyword>
<proteinExistence type="predicted"/>
<dbReference type="EMBL" id="NIRI02000056">
    <property type="protein sequence ID" value="KAG5446549.1"/>
    <property type="molecule type" value="Genomic_DNA"/>
</dbReference>
<protein>
    <submittedName>
        <fullName evidence="1">Uncharacterized protein</fullName>
    </submittedName>
</protein>
<organism evidence="1 2">
    <name type="scientific">Clonorchis sinensis</name>
    <name type="common">Chinese liver fluke</name>
    <dbReference type="NCBI Taxonomy" id="79923"/>
    <lineage>
        <taxon>Eukaryota</taxon>
        <taxon>Metazoa</taxon>
        <taxon>Spiralia</taxon>
        <taxon>Lophotrochozoa</taxon>
        <taxon>Platyhelminthes</taxon>
        <taxon>Trematoda</taxon>
        <taxon>Digenea</taxon>
        <taxon>Opisthorchiida</taxon>
        <taxon>Opisthorchiata</taxon>
        <taxon>Opisthorchiidae</taxon>
        <taxon>Clonorchis</taxon>
    </lineage>
</organism>
<accession>A0A3R7GSK9</accession>
<dbReference type="AlphaFoldDB" id="A0A3R7GSK9"/>
<gene>
    <name evidence="1" type="ORF">CSKR_101516</name>
</gene>
<dbReference type="InParanoid" id="A0A3R7GSK9"/>
<reference evidence="1 2" key="2">
    <citation type="journal article" date="2021" name="Genomics">
        <title>High-quality reference genome for Clonorchis sinensis.</title>
        <authorList>
            <person name="Young N.D."/>
            <person name="Stroehlein A.J."/>
            <person name="Kinkar L."/>
            <person name="Wang T."/>
            <person name="Sohn W.M."/>
            <person name="Chang B.C.H."/>
            <person name="Kaur P."/>
            <person name="Weisz D."/>
            <person name="Dudchenko O."/>
            <person name="Aiden E.L."/>
            <person name="Korhonen P.K."/>
            <person name="Gasser R.B."/>
        </authorList>
    </citation>
    <scope>NUCLEOTIDE SEQUENCE [LARGE SCALE GENOMIC DNA]</scope>
    <source>
        <strain evidence="1">Cs-k2</strain>
    </source>
</reference>
<name>A0A3R7GSK9_CLOSI</name>
<feature type="non-terminal residue" evidence="1">
    <location>
        <position position="1"/>
    </location>
</feature>
<sequence>VSHISKRGTGLVDSCVGFIRHTAVAANTTPKIRRTLHNSQCPHLDCKLREHDLTIRGCKVHGEGRTTLAKSCGNLHLFEDETDAICVFQIDKVFISGYLNTGVLKIFQRSSHYLIDHKWLEYRFTDQKVCGSNPTSASRLPSRLGQPGNIPTLVLLSGGMVGKHRKGATAERLSFLFLPMRNHLPRLPKSSVIKILAAGPLYGKYAVRTAAVGVYKLGVED</sequence>
<reference evidence="1 2" key="1">
    <citation type="journal article" date="2018" name="Biotechnol. Adv.">
        <title>Improved genomic resources and new bioinformatic workflow for the carcinogenic parasite Clonorchis sinensis: Biotechnological implications.</title>
        <authorList>
            <person name="Wang D."/>
            <person name="Korhonen P.K."/>
            <person name="Gasser R.B."/>
            <person name="Young N.D."/>
        </authorList>
    </citation>
    <scope>NUCLEOTIDE SEQUENCE [LARGE SCALE GENOMIC DNA]</scope>
    <source>
        <strain evidence="1">Cs-k2</strain>
    </source>
</reference>
<evidence type="ECO:0000313" key="2">
    <source>
        <dbReference type="Proteomes" id="UP000286415"/>
    </source>
</evidence>
<dbReference type="Proteomes" id="UP000286415">
    <property type="component" value="Unassembled WGS sequence"/>
</dbReference>
<comment type="caution">
    <text evidence="1">The sequence shown here is derived from an EMBL/GenBank/DDBJ whole genome shotgun (WGS) entry which is preliminary data.</text>
</comment>
<evidence type="ECO:0000313" key="1">
    <source>
        <dbReference type="EMBL" id="KAG5446549.1"/>
    </source>
</evidence>